<dbReference type="Gene3D" id="1.25.40.20">
    <property type="entry name" value="Ankyrin repeat-containing domain"/>
    <property type="match status" value="1"/>
</dbReference>
<sequence>MLDERAANVNLKKEFGTTLSQATVAAAAAISGRLDSIENSIKSHIEAIAKLVKQENMWQTSAAFGTPFNAAVSSGSEAIVVRALKAVRDMAPSPNSAVVDALLNGLGTSLHRGRTTMALDILRDGSTHFPKVKAHTFKLWLDKAMAIGDLSLLGTILGLNHSAGRPGLGDSFVKACKNGQDSILGVFFGQNLLNINDYVNVSKATMSPTHCYPIMAAIRCAPSAAARAVLDTRLLELGANPNGPKKPIGMQVSAIPLAMAAEKNCCATVEVLLANGADLMMPTARDSEWNAKFGVLRGIKNLLRTAPFNEFRYKVDQALKLEESLPVAPLVLAVRDRCWGAVAHLLTKGVDLTMPTDNMGATGEWRAVVDIIYGQFNDESERGMLPDHVWQTLDAIRRQLASTHEPWPVSFHRPVSYGTAASTHEPWPVSYHRPVPYGTASFPPLDASYQV</sequence>
<protein>
    <recommendedName>
        <fullName evidence="3">Ankyrin repeat protein</fullName>
    </recommendedName>
</protein>
<evidence type="ECO:0008006" key="3">
    <source>
        <dbReference type="Google" id="ProtNLM"/>
    </source>
</evidence>
<evidence type="ECO:0000313" key="1">
    <source>
        <dbReference type="EMBL" id="KAL1600481.1"/>
    </source>
</evidence>
<proteinExistence type="predicted"/>
<dbReference type="EMBL" id="JAKJXO020000009">
    <property type="protein sequence ID" value="KAL1600481.1"/>
    <property type="molecule type" value="Genomic_DNA"/>
</dbReference>
<dbReference type="Proteomes" id="UP001521785">
    <property type="component" value="Unassembled WGS sequence"/>
</dbReference>
<name>A0ABR3R7S2_9PLEO</name>
<comment type="caution">
    <text evidence="1">The sequence shown here is derived from an EMBL/GenBank/DDBJ whole genome shotgun (WGS) entry which is preliminary data.</text>
</comment>
<dbReference type="InterPro" id="IPR036770">
    <property type="entry name" value="Ankyrin_rpt-contain_sf"/>
</dbReference>
<keyword evidence="2" id="KW-1185">Reference proteome</keyword>
<accession>A0ABR3R7S2</accession>
<evidence type="ECO:0000313" key="2">
    <source>
        <dbReference type="Proteomes" id="UP001521785"/>
    </source>
</evidence>
<organism evidence="1 2">
    <name type="scientific">Paraconiothyrium brasiliense</name>
    <dbReference type="NCBI Taxonomy" id="300254"/>
    <lineage>
        <taxon>Eukaryota</taxon>
        <taxon>Fungi</taxon>
        <taxon>Dikarya</taxon>
        <taxon>Ascomycota</taxon>
        <taxon>Pezizomycotina</taxon>
        <taxon>Dothideomycetes</taxon>
        <taxon>Pleosporomycetidae</taxon>
        <taxon>Pleosporales</taxon>
        <taxon>Massarineae</taxon>
        <taxon>Didymosphaeriaceae</taxon>
        <taxon>Paraconiothyrium</taxon>
    </lineage>
</organism>
<reference evidence="1 2" key="1">
    <citation type="submission" date="2024-02" db="EMBL/GenBank/DDBJ databases">
        <title>De novo assembly and annotation of 12 fungi associated with fruit tree decline syndrome in Ontario, Canada.</title>
        <authorList>
            <person name="Sulman M."/>
            <person name="Ellouze W."/>
            <person name="Ilyukhin E."/>
        </authorList>
    </citation>
    <scope>NUCLEOTIDE SEQUENCE [LARGE SCALE GENOMIC DNA]</scope>
    <source>
        <strain evidence="1 2">M42-189</strain>
    </source>
</reference>
<dbReference type="SUPFAM" id="SSF48403">
    <property type="entry name" value="Ankyrin repeat"/>
    <property type="match status" value="1"/>
</dbReference>
<gene>
    <name evidence="1" type="ORF">SLS60_006867</name>
</gene>